<dbReference type="EMBL" id="BMKX01000001">
    <property type="protein sequence ID" value="GGJ47508.1"/>
    <property type="molecule type" value="Genomic_DNA"/>
</dbReference>
<dbReference type="InterPro" id="IPR050446">
    <property type="entry name" value="FAD-oxidoreductase/Apoptosis"/>
</dbReference>
<dbReference type="InterPro" id="IPR016156">
    <property type="entry name" value="FAD/NAD-linked_Rdtase_dimer_sf"/>
</dbReference>
<evidence type="ECO:0000313" key="8">
    <source>
        <dbReference type="Proteomes" id="UP000606115"/>
    </source>
</evidence>
<evidence type="ECO:0000313" key="7">
    <source>
        <dbReference type="EMBL" id="GGJ47508.1"/>
    </source>
</evidence>
<dbReference type="PANTHER" id="PTHR43557:SF2">
    <property type="entry name" value="RIESKE DOMAIN-CONTAINING PROTEIN-RELATED"/>
    <property type="match status" value="1"/>
</dbReference>
<keyword evidence="4" id="KW-0560">Oxidoreductase</keyword>
<dbReference type="InterPro" id="IPR036188">
    <property type="entry name" value="FAD/NAD-bd_sf"/>
</dbReference>
<dbReference type="Pfam" id="PF07992">
    <property type="entry name" value="Pyr_redox_2"/>
    <property type="match status" value="1"/>
</dbReference>
<evidence type="ECO:0000256" key="2">
    <source>
        <dbReference type="ARBA" id="ARBA00022630"/>
    </source>
</evidence>
<sequence length="381" mass="40515">MPSVHIVGGGVAGFTLARELVSKGYAGNIKISDPEGLPYDRPPLSKSLQREYFVPPAWFEQHGVSLIQEQVTELIAPTAEDEWVVLATGTTPKKLQVPGTEHIRSLHTATDAADLSAALEDGMFGQRVLVIGAGLVGAEFAATAKMLGAQVTLVSNSEAPLSNVLGVEMAAVLHAEHSRHGITVLSGELAEAGAGYAVVGGQRIEAEILVAAIGVEPETTLAQAMGLEINDGILVDDQQRTTTYRQVLAIGDGARMTQRSRAVHWEAAMEDAAIAAATIMGGDARPHSVPWFWSDRHDSHIEAVGDFTRATQHVSRLNRRGQLQVLFGLNEAGNLVAASMIDGGQMSKAVKRLIARGYTPSIEELQDSSVGPRDLGRQEKA</sequence>
<keyword evidence="2" id="KW-0285">Flavoprotein</keyword>
<gene>
    <name evidence="7" type="ORF">GCM10007173_02640</name>
</gene>
<protein>
    <submittedName>
        <fullName evidence="7">Hypothetical rubredoxin/ferredoxin reductase</fullName>
    </submittedName>
</protein>
<dbReference type="Gene3D" id="3.50.50.60">
    <property type="entry name" value="FAD/NAD(P)-binding domain"/>
    <property type="match status" value="2"/>
</dbReference>
<name>A0ABQ2D781_9MICC</name>
<dbReference type="Gene3D" id="3.30.390.30">
    <property type="match status" value="1"/>
</dbReference>
<dbReference type="Pfam" id="PF14759">
    <property type="entry name" value="Reductase_C"/>
    <property type="match status" value="1"/>
</dbReference>
<keyword evidence="8" id="KW-1185">Reference proteome</keyword>
<evidence type="ECO:0000256" key="1">
    <source>
        <dbReference type="ARBA" id="ARBA00001974"/>
    </source>
</evidence>
<dbReference type="GeneID" id="303302681"/>
<accession>A0ABQ2D781</accession>
<dbReference type="SUPFAM" id="SSF55424">
    <property type="entry name" value="FAD/NAD-linked reductases, dimerisation (C-terminal) domain"/>
    <property type="match status" value="1"/>
</dbReference>
<evidence type="ECO:0000256" key="4">
    <source>
        <dbReference type="ARBA" id="ARBA00023002"/>
    </source>
</evidence>
<feature type="domain" description="FAD/NAD(P)-binding" evidence="5">
    <location>
        <begin position="3"/>
        <end position="270"/>
    </location>
</feature>
<reference evidence="8" key="1">
    <citation type="journal article" date="2019" name="Int. J. Syst. Evol. Microbiol.">
        <title>The Global Catalogue of Microorganisms (GCM) 10K type strain sequencing project: providing services to taxonomists for standard genome sequencing and annotation.</title>
        <authorList>
            <consortium name="The Broad Institute Genomics Platform"/>
            <consortium name="The Broad Institute Genome Sequencing Center for Infectious Disease"/>
            <person name="Wu L."/>
            <person name="Ma J."/>
        </authorList>
    </citation>
    <scope>NUCLEOTIDE SEQUENCE [LARGE SCALE GENOMIC DNA]</scope>
    <source>
        <strain evidence="8">CGMCC 1.3685</strain>
    </source>
</reference>
<dbReference type="Proteomes" id="UP000606115">
    <property type="component" value="Unassembled WGS sequence"/>
</dbReference>
<evidence type="ECO:0000259" key="5">
    <source>
        <dbReference type="Pfam" id="PF07992"/>
    </source>
</evidence>
<dbReference type="SUPFAM" id="SSF51905">
    <property type="entry name" value="FAD/NAD(P)-binding domain"/>
    <property type="match status" value="1"/>
</dbReference>
<dbReference type="InterPro" id="IPR023753">
    <property type="entry name" value="FAD/NAD-binding_dom"/>
</dbReference>
<comment type="caution">
    <text evidence="7">The sequence shown here is derived from an EMBL/GenBank/DDBJ whole genome shotgun (WGS) entry which is preliminary data.</text>
</comment>
<dbReference type="InterPro" id="IPR028202">
    <property type="entry name" value="Reductase_C"/>
</dbReference>
<dbReference type="RefSeq" id="WP_188683111.1">
    <property type="nucleotide sequence ID" value="NZ_BMKX01000001.1"/>
</dbReference>
<keyword evidence="3" id="KW-0274">FAD</keyword>
<dbReference type="PANTHER" id="PTHR43557">
    <property type="entry name" value="APOPTOSIS-INDUCING FACTOR 1"/>
    <property type="match status" value="1"/>
</dbReference>
<evidence type="ECO:0000256" key="3">
    <source>
        <dbReference type="ARBA" id="ARBA00022827"/>
    </source>
</evidence>
<evidence type="ECO:0000259" key="6">
    <source>
        <dbReference type="Pfam" id="PF14759"/>
    </source>
</evidence>
<comment type="cofactor">
    <cofactor evidence="1">
        <name>FAD</name>
        <dbReference type="ChEBI" id="CHEBI:57692"/>
    </cofactor>
</comment>
<organism evidence="7 8">
    <name type="scientific">Glutamicibacter ardleyensis</name>
    <dbReference type="NCBI Taxonomy" id="225894"/>
    <lineage>
        <taxon>Bacteria</taxon>
        <taxon>Bacillati</taxon>
        <taxon>Actinomycetota</taxon>
        <taxon>Actinomycetes</taxon>
        <taxon>Micrococcales</taxon>
        <taxon>Micrococcaceae</taxon>
        <taxon>Glutamicibacter</taxon>
    </lineage>
</organism>
<feature type="domain" description="Reductase C-terminal" evidence="6">
    <location>
        <begin position="291"/>
        <end position="370"/>
    </location>
</feature>
<dbReference type="PRINTS" id="PR00368">
    <property type="entry name" value="FADPNR"/>
</dbReference>
<proteinExistence type="predicted"/>